<gene>
    <name evidence="2" type="ORF">BLA29_003162</name>
</gene>
<comment type="caution">
    <text evidence="2">The sequence shown here is derived from an EMBL/GenBank/DDBJ whole genome shotgun (WGS) entry which is preliminary data.</text>
</comment>
<dbReference type="AlphaFoldDB" id="A0A1Y3BFB2"/>
<dbReference type="EMBL" id="MUJZ01025849">
    <property type="protein sequence ID" value="OTF78887.1"/>
    <property type="molecule type" value="Genomic_DNA"/>
</dbReference>
<sequence length="140" mass="15217">MALIIVQSSIICQSLVIPDSESQQKNVERQQHQQQDSSINNVRQQRSTIAGEPLWDGTASKLAAKRVVLAKRSIGDDNNAAYAGHSIMRFGRAPHNIMHFGKRSNSDDDTAAIASQLEAMSSQIPDTGSSFADDYNKGSS</sequence>
<organism evidence="2 3">
    <name type="scientific">Euroglyphus maynei</name>
    <name type="common">Mayne's house dust mite</name>
    <dbReference type="NCBI Taxonomy" id="6958"/>
    <lineage>
        <taxon>Eukaryota</taxon>
        <taxon>Metazoa</taxon>
        <taxon>Ecdysozoa</taxon>
        <taxon>Arthropoda</taxon>
        <taxon>Chelicerata</taxon>
        <taxon>Arachnida</taxon>
        <taxon>Acari</taxon>
        <taxon>Acariformes</taxon>
        <taxon>Sarcoptiformes</taxon>
        <taxon>Astigmata</taxon>
        <taxon>Psoroptidia</taxon>
        <taxon>Analgoidea</taxon>
        <taxon>Pyroglyphidae</taxon>
        <taxon>Pyroglyphinae</taxon>
        <taxon>Euroglyphus</taxon>
    </lineage>
</organism>
<protein>
    <submittedName>
        <fullName evidence="2">Uncharacterized protein</fullName>
    </submittedName>
</protein>
<feature type="region of interest" description="Disordered" evidence="1">
    <location>
        <begin position="119"/>
        <end position="140"/>
    </location>
</feature>
<proteinExistence type="predicted"/>
<evidence type="ECO:0000256" key="1">
    <source>
        <dbReference type="SAM" id="MobiDB-lite"/>
    </source>
</evidence>
<feature type="compositionally biased region" description="Polar residues" evidence="1">
    <location>
        <begin position="32"/>
        <end position="48"/>
    </location>
</feature>
<reference evidence="2 3" key="1">
    <citation type="submission" date="2017-03" db="EMBL/GenBank/DDBJ databases">
        <title>Genome Survey of Euroglyphus maynei.</title>
        <authorList>
            <person name="Arlian L.G."/>
            <person name="Morgan M.S."/>
            <person name="Rider S.D."/>
        </authorList>
    </citation>
    <scope>NUCLEOTIDE SEQUENCE [LARGE SCALE GENOMIC DNA]</scope>
    <source>
        <strain evidence="2">Arlian Lab</strain>
        <tissue evidence="2">Whole body</tissue>
    </source>
</reference>
<accession>A0A1Y3BFB2</accession>
<evidence type="ECO:0000313" key="2">
    <source>
        <dbReference type="EMBL" id="OTF78887.1"/>
    </source>
</evidence>
<feature type="region of interest" description="Disordered" evidence="1">
    <location>
        <begin position="23"/>
        <end position="51"/>
    </location>
</feature>
<feature type="compositionally biased region" description="Polar residues" evidence="1">
    <location>
        <begin position="119"/>
        <end position="130"/>
    </location>
</feature>
<feature type="non-terminal residue" evidence="2">
    <location>
        <position position="140"/>
    </location>
</feature>
<evidence type="ECO:0000313" key="3">
    <source>
        <dbReference type="Proteomes" id="UP000194236"/>
    </source>
</evidence>
<name>A0A1Y3BFB2_EURMA</name>
<dbReference type="OrthoDB" id="6516802at2759"/>
<keyword evidence="3" id="KW-1185">Reference proteome</keyword>
<dbReference type="Proteomes" id="UP000194236">
    <property type="component" value="Unassembled WGS sequence"/>
</dbReference>